<proteinExistence type="predicted"/>
<organism evidence="1 2">
    <name type="scientific">Porites lobata</name>
    <dbReference type="NCBI Taxonomy" id="104759"/>
    <lineage>
        <taxon>Eukaryota</taxon>
        <taxon>Metazoa</taxon>
        <taxon>Cnidaria</taxon>
        <taxon>Anthozoa</taxon>
        <taxon>Hexacorallia</taxon>
        <taxon>Scleractinia</taxon>
        <taxon>Fungiina</taxon>
        <taxon>Poritidae</taxon>
        <taxon>Porites</taxon>
    </lineage>
</organism>
<evidence type="ECO:0000313" key="2">
    <source>
        <dbReference type="Proteomes" id="UP001159405"/>
    </source>
</evidence>
<gene>
    <name evidence="1" type="ORF">PLOB_00031566</name>
</gene>
<dbReference type="EMBL" id="CALNXK010000040">
    <property type="protein sequence ID" value="CAH3125039.1"/>
    <property type="molecule type" value="Genomic_DNA"/>
</dbReference>
<dbReference type="Proteomes" id="UP001159405">
    <property type="component" value="Unassembled WGS sequence"/>
</dbReference>
<evidence type="ECO:0000313" key="1">
    <source>
        <dbReference type="EMBL" id="CAH3125039.1"/>
    </source>
</evidence>
<keyword evidence="2" id="KW-1185">Reference proteome</keyword>
<protein>
    <recommendedName>
        <fullName evidence="3">Reverse transcriptase domain-containing protein</fullName>
    </recommendedName>
</protein>
<evidence type="ECO:0008006" key="3">
    <source>
        <dbReference type="Google" id="ProtNLM"/>
    </source>
</evidence>
<reference evidence="1 2" key="1">
    <citation type="submission" date="2022-05" db="EMBL/GenBank/DDBJ databases">
        <authorList>
            <consortium name="Genoscope - CEA"/>
            <person name="William W."/>
        </authorList>
    </citation>
    <scope>NUCLEOTIDE SEQUENCE [LARGE SCALE GENOMIC DNA]</scope>
</reference>
<sequence length="150" mass="17080">MILETYRDGSKKVLGKMRLECIKKDLDKKLRKEQTGFRPKKSTTEHIFIPDTSSSRQMSGGKATADKRRGIRWNFTIVRQDLDFTDDIALLSSMLNYLHEKTGTLAEKTARVGLKLNAKKCKTLMTKCASSRENIVVDGKEVMTLRSLHT</sequence>
<accession>A0ABN8NXP7</accession>
<comment type="caution">
    <text evidence="1">The sequence shown here is derived from an EMBL/GenBank/DDBJ whole genome shotgun (WGS) entry which is preliminary data.</text>
</comment>
<name>A0ABN8NXP7_9CNID</name>